<organism evidence="1 2">
    <name type="scientific">Salimicrobium flavidum</name>
    <dbReference type="NCBI Taxonomy" id="570947"/>
    <lineage>
        <taxon>Bacteria</taxon>
        <taxon>Bacillati</taxon>
        <taxon>Bacillota</taxon>
        <taxon>Bacilli</taxon>
        <taxon>Bacillales</taxon>
        <taxon>Bacillaceae</taxon>
        <taxon>Salimicrobium</taxon>
    </lineage>
</organism>
<sequence length="104" mass="12216">MMDTMKWFLDVLRREGYMTIQEKDIALEAVLLEKEEIGMDVYPEEVEEALPDPLLFETFYYEEGENDYLGVITMNEAGTRKYIARIFKNGDVLHTWILEGGQKQ</sequence>
<dbReference type="OrthoDB" id="2362355at2"/>
<accession>A0A1N7IWL5</accession>
<evidence type="ECO:0000313" key="2">
    <source>
        <dbReference type="Proteomes" id="UP000187608"/>
    </source>
</evidence>
<dbReference type="EMBL" id="FTOC01000002">
    <property type="protein sequence ID" value="SIS41470.1"/>
    <property type="molecule type" value="Genomic_DNA"/>
</dbReference>
<dbReference type="STRING" id="570947.SAMN05421687_102367"/>
<evidence type="ECO:0000313" key="1">
    <source>
        <dbReference type="EMBL" id="SIS41470.1"/>
    </source>
</evidence>
<dbReference type="AlphaFoldDB" id="A0A1N7IWL5"/>
<keyword evidence="2" id="KW-1185">Reference proteome</keyword>
<dbReference type="RefSeq" id="WP_076557367.1">
    <property type="nucleotide sequence ID" value="NZ_FTOC01000002.1"/>
</dbReference>
<gene>
    <name evidence="1" type="ORF">SAMN05421687_102367</name>
</gene>
<reference evidence="2" key="1">
    <citation type="submission" date="2017-01" db="EMBL/GenBank/DDBJ databases">
        <authorList>
            <person name="Varghese N."/>
            <person name="Submissions S."/>
        </authorList>
    </citation>
    <scope>NUCLEOTIDE SEQUENCE [LARGE SCALE GENOMIC DNA]</scope>
    <source>
        <strain evidence="2">DSM 23127</strain>
    </source>
</reference>
<protein>
    <submittedName>
        <fullName evidence="1">Uncharacterized protein</fullName>
    </submittedName>
</protein>
<name>A0A1N7IWL5_9BACI</name>
<dbReference type="Proteomes" id="UP000187608">
    <property type="component" value="Unassembled WGS sequence"/>
</dbReference>
<proteinExistence type="predicted"/>